<evidence type="ECO:0000313" key="11">
    <source>
        <dbReference type="EMBL" id="MFD2514210.1"/>
    </source>
</evidence>
<dbReference type="InterPro" id="IPR051083">
    <property type="entry name" value="GrpII_Intron_Splice-Mob/Def"/>
</dbReference>
<evidence type="ECO:0000256" key="1">
    <source>
        <dbReference type="ARBA" id="ARBA00012493"/>
    </source>
</evidence>
<protein>
    <recommendedName>
        <fullName evidence="1">RNA-directed DNA polymerase</fullName>
        <ecNumber evidence="1">2.7.7.49</ecNumber>
    </recommendedName>
</protein>
<organism evidence="11 12">
    <name type="scientific">Pontibacter locisalis</name>
    <dbReference type="NCBI Taxonomy" id="1719035"/>
    <lineage>
        <taxon>Bacteria</taxon>
        <taxon>Pseudomonadati</taxon>
        <taxon>Bacteroidota</taxon>
        <taxon>Cytophagia</taxon>
        <taxon>Cytophagales</taxon>
        <taxon>Hymenobacteraceae</taxon>
        <taxon>Pontibacter</taxon>
    </lineage>
</organism>
<evidence type="ECO:0000313" key="12">
    <source>
        <dbReference type="Proteomes" id="UP001597544"/>
    </source>
</evidence>
<name>A0ABW5IMM2_9BACT</name>
<dbReference type="InterPro" id="IPR000477">
    <property type="entry name" value="RT_dom"/>
</dbReference>
<dbReference type="PANTHER" id="PTHR34047">
    <property type="entry name" value="NUCLEAR INTRON MATURASE 1, MITOCHONDRIAL-RELATED"/>
    <property type="match status" value="1"/>
</dbReference>
<comment type="catalytic activity">
    <reaction evidence="9">
        <text>DNA(n) + a 2'-deoxyribonucleoside 5'-triphosphate = DNA(n+1) + diphosphate</text>
        <dbReference type="Rhea" id="RHEA:22508"/>
        <dbReference type="Rhea" id="RHEA-COMP:17339"/>
        <dbReference type="Rhea" id="RHEA-COMP:17340"/>
        <dbReference type="ChEBI" id="CHEBI:33019"/>
        <dbReference type="ChEBI" id="CHEBI:61560"/>
        <dbReference type="ChEBI" id="CHEBI:173112"/>
        <dbReference type="EC" id="2.7.7.49"/>
    </reaction>
</comment>
<dbReference type="PRINTS" id="PR00866">
    <property type="entry name" value="RNADNAPOLMS"/>
</dbReference>
<comment type="caution">
    <text evidence="11">The sequence shown here is derived from an EMBL/GenBank/DDBJ whole genome shotgun (WGS) entry which is preliminary data.</text>
</comment>
<evidence type="ECO:0000256" key="7">
    <source>
        <dbReference type="ARBA" id="ARBA00023118"/>
    </source>
</evidence>
<dbReference type="EC" id="2.7.7.49" evidence="1"/>
<evidence type="ECO:0000256" key="3">
    <source>
        <dbReference type="ARBA" id="ARBA00022695"/>
    </source>
</evidence>
<dbReference type="InterPro" id="IPR000123">
    <property type="entry name" value="Reverse_transcriptase_msDNA"/>
</dbReference>
<dbReference type="GO" id="GO:0003964">
    <property type="term" value="F:RNA-directed DNA polymerase activity"/>
    <property type="evidence" value="ECO:0007669"/>
    <property type="project" value="UniProtKB-KW"/>
</dbReference>
<reference evidence="12" key="1">
    <citation type="journal article" date="2019" name="Int. J. Syst. Evol. Microbiol.">
        <title>The Global Catalogue of Microorganisms (GCM) 10K type strain sequencing project: providing services to taxonomists for standard genome sequencing and annotation.</title>
        <authorList>
            <consortium name="The Broad Institute Genomics Platform"/>
            <consortium name="The Broad Institute Genome Sequencing Center for Infectious Disease"/>
            <person name="Wu L."/>
            <person name="Ma J."/>
        </authorList>
    </citation>
    <scope>NUCLEOTIDE SEQUENCE [LARGE SCALE GENOMIC DNA]</scope>
    <source>
        <strain evidence="12">KCTC 42498</strain>
    </source>
</reference>
<comment type="similarity">
    <text evidence="8">Belongs to the bacterial reverse transcriptase family.</text>
</comment>
<keyword evidence="3" id="KW-0548">Nucleotidyltransferase</keyword>
<evidence type="ECO:0000259" key="10">
    <source>
        <dbReference type="PROSITE" id="PS50878"/>
    </source>
</evidence>
<sequence>MNLGEVQVHEIRSKFEAIQTKEDLLALLNLTLTSIYGDKARKISLKSLTYYSNPKLSRNSYEKFSISKKSGGTRTIHAPTRGLKTIQRCLNIVLQSVFEPHCTATGFIPGKSIVDNAILHTGKRYVYNIDLKDFFPSVDQARVWKCLQLHPFYLNAERSRLHLANMIAALCCTRLEVERQNSIGDWVKQYREVLPQGAPTSPTLTNVVAHKLDVRLRGLAKRFKIKYSRYADDITFSSHENVFVNDGDFSKELQRIIKDQNFQINPKKTRLQNSDFRQEATGLVINEKVNVHRRYIKQIRMWLYYWEKYGYLKAGKIFIREYGFEKANRKKKSPTLKAVIEGKLNFLSMVKGPEDSTYQKLHDRFTKLTMHTAPVIEVKTTELDDILDALVHKGLENAMSLFTSMK</sequence>
<gene>
    <name evidence="11" type="ORF">ACFSRY_10055</name>
</gene>
<evidence type="ECO:0000256" key="4">
    <source>
        <dbReference type="ARBA" id="ARBA00022723"/>
    </source>
</evidence>
<dbReference type="PROSITE" id="PS50878">
    <property type="entry name" value="RT_POL"/>
    <property type="match status" value="1"/>
</dbReference>
<dbReference type="SUPFAM" id="SSF56672">
    <property type="entry name" value="DNA/RNA polymerases"/>
    <property type="match status" value="1"/>
</dbReference>
<evidence type="ECO:0000256" key="2">
    <source>
        <dbReference type="ARBA" id="ARBA00022679"/>
    </source>
</evidence>
<dbReference type="Pfam" id="PF00078">
    <property type="entry name" value="RVT_1"/>
    <property type="match status" value="1"/>
</dbReference>
<dbReference type="InterPro" id="IPR043502">
    <property type="entry name" value="DNA/RNA_pol_sf"/>
</dbReference>
<dbReference type="CDD" id="cd03487">
    <property type="entry name" value="RT_Bac_retron_II"/>
    <property type="match status" value="1"/>
</dbReference>
<keyword evidence="4" id="KW-0479">Metal-binding</keyword>
<dbReference type="Proteomes" id="UP001597544">
    <property type="component" value="Unassembled WGS sequence"/>
</dbReference>
<keyword evidence="7" id="KW-0051">Antiviral defense</keyword>
<evidence type="ECO:0000256" key="6">
    <source>
        <dbReference type="ARBA" id="ARBA00022918"/>
    </source>
</evidence>
<evidence type="ECO:0000256" key="5">
    <source>
        <dbReference type="ARBA" id="ARBA00022842"/>
    </source>
</evidence>
<keyword evidence="2" id="KW-0808">Transferase</keyword>
<feature type="domain" description="Reverse transcriptase" evidence="10">
    <location>
        <begin position="47"/>
        <end position="285"/>
    </location>
</feature>
<dbReference type="RefSeq" id="WP_377506334.1">
    <property type="nucleotide sequence ID" value="NZ_JBHULU010000013.1"/>
</dbReference>
<keyword evidence="5" id="KW-0460">Magnesium</keyword>
<keyword evidence="6 11" id="KW-0695">RNA-directed DNA polymerase</keyword>
<dbReference type="EMBL" id="JBHULU010000013">
    <property type="protein sequence ID" value="MFD2514210.1"/>
    <property type="molecule type" value="Genomic_DNA"/>
</dbReference>
<evidence type="ECO:0000256" key="9">
    <source>
        <dbReference type="ARBA" id="ARBA00048173"/>
    </source>
</evidence>
<evidence type="ECO:0000256" key="8">
    <source>
        <dbReference type="ARBA" id="ARBA00034120"/>
    </source>
</evidence>
<keyword evidence="12" id="KW-1185">Reference proteome</keyword>
<proteinExistence type="inferred from homology"/>
<accession>A0ABW5IMM2</accession>
<dbReference type="PANTHER" id="PTHR34047:SF7">
    <property type="entry name" value="RNA-DIRECTED DNA POLYMERASE"/>
    <property type="match status" value="1"/>
</dbReference>